<dbReference type="Pfam" id="PF04055">
    <property type="entry name" value="Radical_SAM"/>
    <property type="match status" value="1"/>
</dbReference>
<protein>
    <submittedName>
        <fullName evidence="7">Anaerobic ribonucleoside-triphosphate reductase activating protein</fullName>
    </submittedName>
</protein>
<evidence type="ECO:0000256" key="3">
    <source>
        <dbReference type="ARBA" id="ARBA00022723"/>
    </source>
</evidence>
<dbReference type="GO" id="GO:0046872">
    <property type="term" value="F:metal ion binding"/>
    <property type="evidence" value="ECO:0007669"/>
    <property type="project" value="UniProtKB-KW"/>
</dbReference>
<evidence type="ECO:0000256" key="4">
    <source>
        <dbReference type="ARBA" id="ARBA00023004"/>
    </source>
</evidence>
<dbReference type="InterPro" id="IPR012840">
    <property type="entry name" value="NrdG2"/>
</dbReference>
<dbReference type="CDD" id="cd01335">
    <property type="entry name" value="Radical_SAM"/>
    <property type="match status" value="1"/>
</dbReference>
<evidence type="ECO:0000313" key="7">
    <source>
        <dbReference type="EMBL" id="QKG79555.1"/>
    </source>
</evidence>
<dbReference type="InterPro" id="IPR050377">
    <property type="entry name" value="Radical_SAM_PqqE_MftC-like"/>
</dbReference>
<dbReference type="InterPro" id="IPR058240">
    <property type="entry name" value="rSAM_sf"/>
</dbReference>
<keyword evidence="8" id="KW-1185">Reference proteome</keyword>
<keyword evidence="3" id="KW-0479">Metal-binding</keyword>
<sequence>MKIAAIQQHSLIDYPGLISCVIFTYGCNFRCWYCHNHWLVLPSAGCKQIDTDSVFNFLAERVGWLDGVVISGGEPTLHPDLPTFIKQIKQFGFRVKLDTNGTNPKMVEHLIDASLVDYVAMDIKALPTAGNYSKVIGVADSDIIELVKKSIAVLQKSQIEYQFRITWPSDKPKSEIDEIEQVLNGCKLHVNELTLENGILADYLTF</sequence>
<evidence type="ECO:0000259" key="6">
    <source>
        <dbReference type="PROSITE" id="PS51918"/>
    </source>
</evidence>
<dbReference type="SFLD" id="SFLDG01094">
    <property type="entry name" value="Uncharacterised_Radical_SAM_Su"/>
    <property type="match status" value="1"/>
</dbReference>
<dbReference type="EMBL" id="CP041345">
    <property type="protein sequence ID" value="QKG79555.1"/>
    <property type="molecule type" value="Genomic_DNA"/>
</dbReference>
<dbReference type="AlphaFoldDB" id="A0A7D3XKI3"/>
<dbReference type="NCBIfam" id="TIGR02495">
    <property type="entry name" value="NrdG2"/>
    <property type="match status" value="1"/>
</dbReference>
<accession>A0A7D3XKI3</accession>
<dbReference type="SUPFAM" id="SSF102114">
    <property type="entry name" value="Radical SAM enzymes"/>
    <property type="match status" value="1"/>
</dbReference>
<dbReference type="PROSITE" id="PS51257">
    <property type="entry name" value="PROKAR_LIPOPROTEIN"/>
    <property type="match status" value="1"/>
</dbReference>
<dbReference type="KEGG" id="ttz:FHG85_04525"/>
<keyword evidence="4" id="KW-0408">Iron</keyword>
<reference evidence="7 8" key="1">
    <citation type="submission" date="2019-07" db="EMBL/GenBank/DDBJ databases">
        <title>Thalassofilum flectens gen. nov., sp. nov., a novel moderate thermophilic anaerobe from a shallow sea hot spring in Kunashir Island (Russia), representing a new family in the order Bacteroidales, and proposal of Thalassofilacea fam. nov.</title>
        <authorList>
            <person name="Kochetkova T.V."/>
            <person name="Podosokorskaya O.A."/>
            <person name="Novikov A."/>
            <person name="Elcheninov A.G."/>
            <person name="Toshchakov S.V."/>
            <person name="Kublanov I.V."/>
        </authorList>
    </citation>
    <scope>NUCLEOTIDE SEQUENCE [LARGE SCALE GENOMIC DNA]</scope>
    <source>
        <strain evidence="7 8">38-H</strain>
    </source>
</reference>
<keyword evidence="2" id="KW-0949">S-adenosyl-L-methionine</keyword>
<dbReference type="RefSeq" id="WP_173073395.1">
    <property type="nucleotide sequence ID" value="NZ_CP041345.1"/>
</dbReference>
<proteinExistence type="predicted"/>
<dbReference type="SFLD" id="SFLDS00029">
    <property type="entry name" value="Radical_SAM"/>
    <property type="match status" value="1"/>
</dbReference>
<dbReference type="GO" id="GO:0051536">
    <property type="term" value="F:iron-sulfur cluster binding"/>
    <property type="evidence" value="ECO:0007669"/>
    <property type="project" value="UniProtKB-KW"/>
</dbReference>
<dbReference type="Gene3D" id="3.20.20.70">
    <property type="entry name" value="Aldolase class I"/>
    <property type="match status" value="1"/>
</dbReference>
<dbReference type="InterPro" id="IPR013785">
    <property type="entry name" value="Aldolase_TIM"/>
</dbReference>
<evidence type="ECO:0000256" key="5">
    <source>
        <dbReference type="ARBA" id="ARBA00023014"/>
    </source>
</evidence>
<dbReference type="GO" id="GO:0003824">
    <property type="term" value="F:catalytic activity"/>
    <property type="evidence" value="ECO:0007669"/>
    <property type="project" value="InterPro"/>
</dbReference>
<evidence type="ECO:0000313" key="8">
    <source>
        <dbReference type="Proteomes" id="UP000500961"/>
    </source>
</evidence>
<evidence type="ECO:0000256" key="1">
    <source>
        <dbReference type="ARBA" id="ARBA00001966"/>
    </source>
</evidence>
<gene>
    <name evidence="7" type="ORF">FHG85_04525</name>
</gene>
<comment type="cofactor">
    <cofactor evidence="1">
        <name>[4Fe-4S] cluster</name>
        <dbReference type="ChEBI" id="CHEBI:49883"/>
    </cofactor>
</comment>
<name>A0A7D3XKI3_9BACT</name>
<dbReference type="Proteomes" id="UP000500961">
    <property type="component" value="Chromosome"/>
</dbReference>
<feature type="domain" description="Radical SAM core" evidence="6">
    <location>
        <begin position="13"/>
        <end position="206"/>
    </location>
</feature>
<evidence type="ECO:0000256" key="2">
    <source>
        <dbReference type="ARBA" id="ARBA00022691"/>
    </source>
</evidence>
<dbReference type="PROSITE" id="PS51918">
    <property type="entry name" value="RADICAL_SAM"/>
    <property type="match status" value="1"/>
</dbReference>
<organism evidence="7 8">
    <name type="scientific">Tenuifilum thalassicum</name>
    <dbReference type="NCBI Taxonomy" id="2590900"/>
    <lineage>
        <taxon>Bacteria</taxon>
        <taxon>Pseudomonadati</taxon>
        <taxon>Bacteroidota</taxon>
        <taxon>Bacteroidia</taxon>
        <taxon>Bacteroidales</taxon>
        <taxon>Tenuifilaceae</taxon>
        <taxon>Tenuifilum</taxon>
    </lineage>
</organism>
<keyword evidence="5" id="KW-0411">Iron-sulfur</keyword>
<dbReference type="PANTHER" id="PTHR11228">
    <property type="entry name" value="RADICAL SAM DOMAIN PROTEIN"/>
    <property type="match status" value="1"/>
</dbReference>
<dbReference type="InterPro" id="IPR007197">
    <property type="entry name" value="rSAM"/>
</dbReference>
<dbReference type="PANTHER" id="PTHR11228:SF27">
    <property type="entry name" value="GLYCYL-RADICAL ENZYME ACTIVATING ENZYME MJ1227-RELATED"/>
    <property type="match status" value="1"/>
</dbReference>